<feature type="region of interest" description="Disordered" evidence="6">
    <location>
        <begin position="933"/>
        <end position="955"/>
    </location>
</feature>
<feature type="domain" description="C2H2-type" evidence="7">
    <location>
        <begin position="1516"/>
        <end position="1544"/>
    </location>
</feature>
<feature type="region of interest" description="Disordered" evidence="6">
    <location>
        <begin position="790"/>
        <end position="855"/>
    </location>
</feature>
<feature type="domain" description="C2H2-type" evidence="7">
    <location>
        <begin position="708"/>
        <end position="736"/>
    </location>
</feature>
<feature type="domain" description="C2H2-type" evidence="7">
    <location>
        <begin position="1411"/>
        <end position="1434"/>
    </location>
</feature>
<feature type="region of interest" description="Disordered" evidence="6">
    <location>
        <begin position="1616"/>
        <end position="1646"/>
    </location>
</feature>
<feature type="domain" description="C2H2-type" evidence="7">
    <location>
        <begin position="1681"/>
        <end position="1708"/>
    </location>
</feature>
<dbReference type="GO" id="GO:0000981">
    <property type="term" value="F:DNA-binding transcription factor activity, RNA polymerase II-specific"/>
    <property type="evidence" value="ECO:0007669"/>
    <property type="project" value="TreeGrafter"/>
</dbReference>
<feature type="compositionally biased region" description="Acidic residues" evidence="6">
    <location>
        <begin position="838"/>
        <end position="853"/>
    </location>
</feature>
<feature type="compositionally biased region" description="Polar residues" evidence="6">
    <location>
        <begin position="1616"/>
        <end position="1628"/>
    </location>
</feature>
<feature type="compositionally biased region" description="Basic and acidic residues" evidence="6">
    <location>
        <begin position="819"/>
        <end position="830"/>
    </location>
</feature>
<dbReference type="OrthoDB" id="10004641at2759"/>
<protein>
    <recommendedName>
        <fullName evidence="7">C2H2-type domain-containing protein</fullName>
    </recommendedName>
</protein>
<keyword evidence="3 5" id="KW-0863">Zinc-finger</keyword>
<evidence type="ECO:0000256" key="3">
    <source>
        <dbReference type="ARBA" id="ARBA00022771"/>
    </source>
</evidence>
<dbReference type="VEuPathDB" id="VectorBase:SCAU012564"/>
<dbReference type="PANTHER" id="PTHR24408">
    <property type="entry name" value="ZINC FINGER PROTEIN"/>
    <property type="match status" value="1"/>
</dbReference>
<dbReference type="PROSITE" id="PS50157">
    <property type="entry name" value="ZINC_FINGER_C2H2_2"/>
    <property type="match status" value="18"/>
</dbReference>
<feature type="domain" description="C2H2-type" evidence="7">
    <location>
        <begin position="361"/>
        <end position="384"/>
    </location>
</feature>
<feature type="region of interest" description="Disordered" evidence="6">
    <location>
        <begin position="1542"/>
        <end position="1581"/>
    </location>
</feature>
<dbReference type="SMART" id="SM00355">
    <property type="entry name" value="ZnF_C2H2"/>
    <property type="match status" value="25"/>
</dbReference>
<feature type="domain" description="C2H2-type" evidence="7">
    <location>
        <begin position="573"/>
        <end position="601"/>
    </location>
</feature>
<feature type="compositionally biased region" description="Basic and acidic residues" evidence="6">
    <location>
        <begin position="256"/>
        <end position="272"/>
    </location>
</feature>
<keyword evidence="4" id="KW-0862">Zinc</keyword>
<feature type="domain" description="C2H2-type" evidence="7">
    <location>
        <begin position="1189"/>
        <end position="1217"/>
    </location>
</feature>
<dbReference type="PROSITE" id="PS00028">
    <property type="entry name" value="ZINC_FINGER_C2H2_1"/>
    <property type="match status" value="22"/>
</dbReference>
<dbReference type="Proteomes" id="UP000095300">
    <property type="component" value="Unassembled WGS sequence"/>
</dbReference>
<dbReference type="InterPro" id="IPR036236">
    <property type="entry name" value="Znf_C2H2_sf"/>
</dbReference>
<feature type="compositionally biased region" description="Polar residues" evidence="6">
    <location>
        <begin position="939"/>
        <end position="955"/>
    </location>
</feature>
<sequence length="2132" mass="246439">MSQICRLCVNTCNDSKRLYDENGRVTELYDIVHNYFHPRILNLRQWRNLNSICMICWIRICDFHSFETTVTLAQLKLLDLDQNYAAEAGGGGCGGGEVEVGVGERMAVASSSHANQQVELLPLHAIKEEPPLVTNDWHSEVSQYSLDTDEPQIMTVVTQQQLQQSLIRPLHSGPNYELDNFPYLPEHQATRPVEEVLTLPNYPSLRNSLPKPVDIRERQIMVLDSSDDDDGEEEDSQDIKITSVMSLAHPIVFKPFESKEPPRVNRNEEVTEAHQANSNREERQLQANARVLITDCNISNNNNKQAQQQHKKEQQQQYRLESASLESDREFATPEPLESQPRLRKTQEDQNYIISQWRPTLKCELCSESFNLFSVFEEHFRFSHPKNICHVFCCDRKYVGAIEMRQHARKHLNPKSCVCDLCGKCFAQRSSLKKHMLTQHLRFKIPQGKMPMQRKRQKKRFKKKLAYTKKKISKNPLIRRKKNLSEDPEVIVPQSSEALEPLNNVLDDLMTQWQPLGIKCELCSKICGKYSLLSEHFLELHPQEACHIFCCGRRIFRSQLESHARKHLNPNVFYCDYCDSCFTQLSNLKRHIFNRHTKRKDCSKRREKPLAIEKNKPEKPAEVEQKQLSSARNIDDLIDKWKPILKCELCTEICPKFSHLEQHFIQAHSSQELFISCCKRKFSIRSKIERHAKHHLSASGKGGVRSHQNCEICSKSFSTRRGLLIHYNAMHFGHGGDEANHAQALALYNCKLCGKAYRDAKALYRHNWLMHKKDLKLKIIGRKLIQKVKTKRRKKIKKTNKRKKREVEDEEEDDSEDNLPLKKPKEKEQLNHQQAEAIDIEPEPEQREEEDEQPQFFECQKCPKKFITKKGLLIHISVKHLQAEDQKSSSALPEEDESNIENYECEKCSKKFLTRKGLLKHLSFKHLHNTVDESAVEEGQQQQSPSSLKENSADVSSLAENGDESVVAENEVFECEICHKKFFTNKGMIIHTKLKHLDAFRSSALYKCNLCDKTCRSARKLYLHKLKLHKLRLKINNGQVLKKNLKAPKMAESITPKSPIEEGLDNDNISKATPFNISDKHIGKKKWRQLFDDLVAKWRPQLHCELCSQACDNFSLLELHYQQQHIGETAYVMCCNRKFVSRTHLREHVMYHLQPSVFQCNVCGASCSSHGVLIQHQQKWHPEFVEFSHNCQLCGKTFETQKGLSTHMTVMHNGEISNKKSKYKCSICHRVYGTWESLWKHKRLVHKKDLKLKIVNGQVVKKRKMKNKIKKMEETEEEEEKEPQNSQQAPQSEDEEDTSWLVPETETVEPPFDNEFDDDHDLSTTSSTTNSVPYVGLKQWLENLDDLIIKWKPLLKCELCLESFPKFSQLQEHFQLQHGEEKFFMNCCNRKFLKRPRIRDHAMFHLDPSTFKCETCGLCFEARETLANHMNVKHPKVVDHPAYACAKCGKGFTTSKGALIHEALSHCHLMESPQAPNTGKSIIPNPSTAAAAAAAPLPPPLPAAGASPVATSPVLYPCKQCDKVYENYKSLYTHKYRIHNKPATSSATSSELETEASPREANFNKINTTPPPTPSPSAAASIDSTELHQCPHCDKSYTNSNSLAVHKWRCHRTTTVPGINRGTNESATQQPPLEQQPQQQQPLPEKQQQPPLFKCTECGKVCDTSKSLYSHVWYYHSHNEFKCKVCGKIFRRFAQLKEHSAVHTGKNAYGCMFCPKTFKYYTAVYLHRKKQHPHEMSKEYYRKYCRFNFHFIIFCFIFNPLQFIPKLFFFFEVKFTMSSFKICCLCLAECSEYESLYQKGGKETRLYEMAYNIFHPYILNMEVLQKLDVICLECWYHILDFEDFRMNIIKAQFGGQETNDVIYEKKLEDIYGICNEDNNDYNVSNNNNEQCLMEMRINVIKEANNPIDLENFQIGNIEDKHEKVPQLRWHNPTPKKDKIYPSIPLEPGCLAKKTIEFLQSLCDEMNEPQTPAETSSNKLARTSNNKPAISNKSKTKEKSSDQKGNNVFPDEHPEYEHIKNRCKEIRQLNDHLKAEGVLFLESLLLNSDDDDDGNSSMTPWPSNVSCKTHNDLEKIIIIDDDDEENDIVVDDIKEETDQDLEIISIYSNLEPFEGNDCPSPKVLASGIYQVSQ</sequence>
<feature type="domain" description="C2H2-type" evidence="7">
    <location>
        <begin position="1709"/>
        <end position="1737"/>
    </location>
</feature>
<dbReference type="Pfam" id="PF00096">
    <property type="entry name" value="zf-C2H2"/>
    <property type="match status" value="5"/>
</dbReference>
<feature type="domain" description="C2H2-type" evidence="7">
    <location>
        <begin position="1223"/>
        <end position="1251"/>
    </location>
</feature>
<feature type="domain" description="C2H2-type" evidence="7">
    <location>
        <begin position="748"/>
        <end position="776"/>
    </location>
</feature>
<evidence type="ECO:0000256" key="2">
    <source>
        <dbReference type="ARBA" id="ARBA00022737"/>
    </source>
</evidence>
<evidence type="ECO:0000313" key="9">
    <source>
        <dbReference type="Proteomes" id="UP000095300"/>
    </source>
</evidence>
<evidence type="ECO:0000256" key="1">
    <source>
        <dbReference type="ARBA" id="ARBA00022723"/>
    </source>
</evidence>
<evidence type="ECO:0000313" key="8">
    <source>
        <dbReference type="EnsemblMetazoa" id="SCAU012564-PA"/>
    </source>
</evidence>
<dbReference type="SUPFAM" id="SSF57667">
    <property type="entry name" value="beta-beta-alpha zinc fingers"/>
    <property type="match status" value="10"/>
</dbReference>
<name>A0A1I8PZS4_STOCA</name>
<keyword evidence="1" id="KW-0479">Metal-binding</keyword>
<dbReference type="Gene3D" id="3.30.160.60">
    <property type="entry name" value="Classic Zinc Finger"/>
    <property type="match status" value="10"/>
</dbReference>
<evidence type="ECO:0000256" key="6">
    <source>
        <dbReference type="SAM" id="MobiDB-lite"/>
    </source>
</evidence>
<feature type="region of interest" description="Disordered" evidence="6">
    <location>
        <begin position="303"/>
        <end position="344"/>
    </location>
</feature>
<proteinExistence type="predicted"/>
<evidence type="ECO:0000256" key="5">
    <source>
        <dbReference type="PROSITE-ProRule" id="PRU00042"/>
    </source>
</evidence>
<dbReference type="EnsemblMetazoa" id="SCAU012564-RA">
    <property type="protein sequence ID" value="SCAU012564-PA"/>
    <property type="gene ID" value="SCAU012564"/>
</dbReference>
<feature type="compositionally biased region" description="Acidic residues" evidence="6">
    <location>
        <begin position="808"/>
        <end position="817"/>
    </location>
</feature>
<feature type="domain" description="C2H2-type" evidence="7">
    <location>
        <begin position="973"/>
        <end position="996"/>
    </location>
</feature>
<feature type="region of interest" description="Disordered" evidence="6">
    <location>
        <begin position="1309"/>
        <end position="1328"/>
    </location>
</feature>
<feature type="region of interest" description="Disordered" evidence="6">
    <location>
        <begin position="604"/>
        <end position="626"/>
    </location>
</feature>
<feature type="domain" description="C2H2-type" evidence="7">
    <location>
        <begin position="1443"/>
        <end position="1473"/>
    </location>
</feature>
<dbReference type="GO" id="GO:0008270">
    <property type="term" value="F:zinc ion binding"/>
    <property type="evidence" value="ECO:0007669"/>
    <property type="project" value="UniProtKB-KW"/>
</dbReference>
<feature type="domain" description="C2H2-type" evidence="7">
    <location>
        <begin position="1355"/>
        <end position="1383"/>
    </location>
</feature>
<feature type="region of interest" description="Disordered" evidence="6">
    <location>
        <begin position="1265"/>
        <end position="1299"/>
    </location>
</feature>
<feature type="domain" description="C2H2-type" evidence="7">
    <location>
        <begin position="857"/>
        <end position="885"/>
    </location>
</feature>
<accession>A0A1I8PZS4</accession>
<feature type="region of interest" description="Disordered" evidence="6">
    <location>
        <begin position="253"/>
        <end position="283"/>
    </location>
</feature>
<feature type="domain" description="C2H2-type" evidence="7">
    <location>
        <begin position="417"/>
        <end position="445"/>
    </location>
</feature>
<keyword evidence="2" id="KW-0677">Repeat</keyword>
<feature type="compositionally biased region" description="Low complexity" evidence="6">
    <location>
        <begin position="1629"/>
        <end position="1646"/>
    </location>
</feature>
<feature type="region of interest" description="Disordered" evidence="6">
    <location>
        <begin position="1967"/>
        <end position="2015"/>
    </location>
</feature>
<evidence type="ECO:0000259" key="7">
    <source>
        <dbReference type="PROSITE" id="PS50157"/>
    </source>
</evidence>
<organism evidence="8 9">
    <name type="scientific">Stomoxys calcitrans</name>
    <name type="common">Stable fly</name>
    <name type="synonym">Conops calcitrans</name>
    <dbReference type="NCBI Taxonomy" id="35570"/>
    <lineage>
        <taxon>Eukaryota</taxon>
        <taxon>Metazoa</taxon>
        <taxon>Ecdysozoa</taxon>
        <taxon>Arthropoda</taxon>
        <taxon>Hexapoda</taxon>
        <taxon>Insecta</taxon>
        <taxon>Pterygota</taxon>
        <taxon>Neoptera</taxon>
        <taxon>Endopterygota</taxon>
        <taxon>Diptera</taxon>
        <taxon>Brachycera</taxon>
        <taxon>Muscomorpha</taxon>
        <taxon>Muscoidea</taxon>
        <taxon>Muscidae</taxon>
        <taxon>Stomoxys</taxon>
    </lineage>
</organism>
<dbReference type="SMART" id="SM00868">
    <property type="entry name" value="zf-AD"/>
    <property type="match status" value="2"/>
</dbReference>
<dbReference type="InterPro" id="IPR013087">
    <property type="entry name" value="Znf_C2H2_type"/>
</dbReference>
<gene>
    <name evidence="8" type="primary">106093471</name>
</gene>
<dbReference type="GO" id="GO:0005634">
    <property type="term" value="C:nucleus"/>
    <property type="evidence" value="ECO:0007669"/>
    <property type="project" value="InterPro"/>
</dbReference>
<feature type="domain" description="C2H2-type" evidence="7">
    <location>
        <begin position="1588"/>
        <end position="1611"/>
    </location>
</feature>
<keyword evidence="9" id="KW-1185">Reference proteome</keyword>
<feature type="domain" description="C2H2-type" evidence="7">
    <location>
        <begin position="903"/>
        <end position="933"/>
    </location>
</feature>
<dbReference type="PANTHER" id="PTHR24408:SF64">
    <property type="entry name" value="LINKING IMMUNITY AND METABOLISM-RELATED"/>
    <property type="match status" value="1"/>
</dbReference>
<evidence type="ECO:0000256" key="4">
    <source>
        <dbReference type="ARBA" id="ARBA00022833"/>
    </source>
</evidence>
<dbReference type="InterPro" id="IPR012934">
    <property type="entry name" value="Znf_AD"/>
</dbReference>
<dbReference type="Pfam" id="PF13912">
    <property type="entry name" value="zf-C2H2_6"/>
    <property type="match status" value="2"/>
</dbReference>
<feature type="compositionally biased region" description="Polar residues" evidence="6">
    <location>
        <begin position="1967"/>
        <end position="1992"/>
    </location>
</feature>
<dbReference type="STRING" id="35570.A0A1I8PZS4"/>
<feature type="compositionally biased region" description="Basic residues" evidence="6">
    <location>
        <begin position="790"/>
        <end position="804"/>
    </location>
</feature>
<reference evidence="8" key="1">
    <citation type="submission" date="2020-05" db="UniProtKB">
        <authorList>
            <consortium name="EnsemblMetazoa"/>
        </authorList>
    </citation>
    <scope>IDENTIFICATION</scope>
    <source>
        <strain evidence="8">USDA</strain>
    </source>
</reference>
<feature type="compositionally biased region" description="Basic and acidic residues" evidence="6">
    <location>
        <begin position="608"/>
        <end position="625"/>
    </location>
</feature>
<feature type="domain" description="C2H2-type" evidence="7">
    <location>
        <begin position="1653"/>
        <end position="1681"/>
    </location>
</feature>
<dbReference type="Gene3D" id="3.40.1800.20">
    <property type="match status" value="2"/>
</dbReference>
<dbReference type="GO" id="GO:0043565">
    <property type="term" value="F:sequence-specific DNA binding"/>
    <property type="evidence" value="ECO:0007669"/>
    <property type="project" value="TreeGrafter"/>
</dbReference>